<gene>
    <name evidence="1" type="ORF">K488DRAFT_74428</name>
</gene>
<reference evidence="1" key="1">
    <citation type="submission" date="2021-02" db="EMBL/GenBank/DDBJ databases">
        <authorList>
            <consortium name="DOE Joint Genome Institute"/>
            <person name="Ahrendt S."/>
            <person name="Looney B.P."/>
            <person name="Miyauchi S."/>
            <person name="Morin E."/>
            <person name="Drula E."/>
            <person name="Courty P.E."/>
            <person name="Chicoki N."/>
            <person name="Fauchery L."/>
            <person name="Kohler A."/>
            <person name="Kuo A."/>
            <person name="Labutti K."/>
            <person name="Pangilinan J."/>
            <person name="Lipzen A."/>
            <person name="Riley R."/>
            <person name="Andreopoulos W."/>
            <person name="He G."/>
            <person name="Johnson J."/>
            <person name="Barry K.W."/>
            <person name="Grigoriev I.V."/>
            <person name="Nagy L."/>
            <person name="Hibbett D."/>
            <person name="Henrissat B."/>
            <person name="Matheny P.B."/>
            <person name="Labbe J."/>
            <person name="Martin F."/>
        </authorList>
    </citation>
    <scope>NUCLEOTIDE SEQUENCE</scope>
    <source>
        <strain evidence="1">EC-137</strain>
    </source>
</reference>
<proteinExistence type="predicted"/>
<organism evidence="1 2">
    <name type="scientific">Vararia minispora EC-137</name>
    <dbReference type="NCBI Taxonomy" id="1314806"/>
    <lineage>
        <taxon>Eukaryota</taxon>
        <taxon>Fungi</taxon>
        <taxon>Dikarya</taxon>
        <taxon>Basidiomycota</taxon>
        <taxon>Agaricomycotina</taxon>
        <taxon>Agaricomycetes</taxon>
        <taxon>Russulales</taxon>
        <taxon>Lachnocladiaceae</taxon>
        <taxon>Vararia</taxon>
    </lineage>
</organism>
<reference evidence="1" key="2">
    <citation type="journal article" date="2022" name="New Phytol.">
        <title>Evolutionary transition to the ectomycorrhizal habit in the genomes of a hyperdiverse lineage of mushroom-forming fungi.</title>
        <authorList>
            <person name="Looney B."/>
            <person name="Miyauchi S."/>
            <person name="Morin E."/>
            <person name="Drula E."/>
            <person name="Courty P.E."/>
            <person name="Kohler A."/>
            <person name="Kuo A."/>
            <person name="LaButti K."/>
            <person name="Pangilinan J."/>
            <person name="Lipzen A."/>
            <person name="Riley R."/>
            <person name="Andreopoulos W."/>
            <person name="He G."/>
            <person name="Johnson J."/>
            <person name="Nolan M."/>
            <person name="Tritt A."/>
            <person name="Barry K.W."/>
            <person name="Grigoriev I.V."/>
            <person name="Nagy L.G."/>
            <person name="Hibbett D."/>
            <person name="Henrissat B."/>
            <person name="Matheny P.B."/>
            <person name="Labbe J."/>
            <person name="Martin F.M."/>
        </authorList>
    </citation>
    <scope>NUCLEOTIDE SEQUENCE</scope>
    <source>
        <strain evidence="1">EC-137</strain>
    </source>
</reference>
<keyword evidence="2" id="KW-1185">Reference proteome</keyword>
<comment type="caution">
    <text evidence="1">The sequence shown here is derived from an EMBL/GenBank/DDBJ whole genome shotgun (WGS) entry which is preliminary data.</text>
</comment>
<dbReference type="EMBL" id="MU273877">
    <property type="protein sequence ID" value="KAI0027581.1"/>
    <property type="molecule type" value="Genomic_DNA"/>
</dbReference>
<name>A0ACB8Q729_9AGAM</name>
<evidence type="ECO:0000313" key="1">
    <source>
        <dbReference type="EMBL" id="KAI0027581.1"/>
    </source>
</evidence>
<protein>
    <submittedName>
        <fullName evidence="1">Uncharacterized protein</fullName>
    </submittedName>
</protein>
<evidence type="ECO:0000313" key="2">
    <source>
        <dbReference type="Proteomes" id="UP000814128"/>
    </source>
</evidence>
<accession>A0ACB8Q729</accession>
<dbReference type="Proteomes" id="UP000814128">
    <property type="component" value="Unassembled WGS sequence"/>
</dbReference>
<sequence>MDLDVLCKFQARIKHNFASPGPYLPLVLLQDSALAPASPVPATSIPSFITHPPTSVTAFPAQSHQPSSLPSSDEGKLSLPNAPEAPHPTTPSPASTISLPTPPDVIPGYAVKIANTPAPHTAHRAPRTHHDKLRRKSISAEFMFEPSPPPQPPRVHNVVTDPYTTSPNQEDPVIALCRTHKCGVSPSTGRSKLPVGSDMYDYTSCVITFRPWMLSRLYIPAIAPFSLACISPVLCNAALAAPFDDCLWSHHRYHVRGVGNMPSNIYIYDGERGSGQDIELVIHNDENEGQRRDQDDSLRERVQAIHPCPTNSTLCLNQTALRATSAGGPLRFRAEEQSPSDTVSDDAPSDNVVEHPWLHGVFATMAADAPDASTNIPLGPALRAVSGPWRFIISPSEGVQNRHAVHPWYSVPSMNYPEDKTIYPLLPHEDTGLERLDAKAALQYFRKVQSNAQEKLSVTRQLLFFAESMHRLTAANLLSRAEWAVALLSHSCIEGARHAELEDLCLRQQVFILDPERGPEEDLVHYGSGLWDPRTAFSPISRLVTFTSGMHHLGAKLSVLYEFWATQTDGASPPLWKRLRNWRGGDIDQNALVEDLVRLSGPKICYMEAAYRSSARVQGVPRPLVSHQWRLQTAAAIFMSTEAPTGTASHPSNHHILSSIICGGCGVRHSPGAVLFALERAGLDLRFAWKGVGPSSICAGSDRVWLEWVDSGVYDINFHDGL</sequence>